<comment type="similarity">
    <text evidence="1">Belongs to the outer membrane factor (OMF) (TC 1.B.17) family.</text>
</comment>
<dbReference type="AlphaFoldDB" id="A0A540X2K6"/>
<dbReference type="GO" id="GO:0015562">
    <property type="term" value="F:efflux transmembrane transporter activity"/>
    <property type="evidence" value="ECO:0007669"/>
    <property type="project" value="InterPro"/>
</dbReference>
<protein>
    <submittedName>
        <fullName evidence="2">TolC family protein</fullName>
    </submittedName>
</protein>
<dbReference type="SUPFAM" id="SSF56954">
    <property type="entry name" value="Outer membrane efflux proteins (OEP)"/>
    <property type="match status" value="1"/>
</dbReference>
<comment type="caution">
    <text evidence="2">The sequence shown here is derived from an EMBL/GenBank/DDBJ whole genome shotgun (WGS) entry which is preliminary data.</text>
</comment>
<dbReference type="InterPro" id="IPR010131">
    <property type="entry name" value="MdtP/NodT-like"/>
</dbReference>
<dbReference type="Proteomes" id="UP000315369">
    <property type="component" value="Unassembled WGS sequence"/>
</dbReference>
<evidence type="ECO:0000313" key="3">
    <source>
        <dbReference type="Proteomes" id="UP000315369"/>
    </source>
</evidence>
<dbReference type="InterPro" id="IPR003423">
    <property type="entry name" value="OMP_efflux"/>
</dbReference>
<sequence length="431" mass="46023">MRCASLTSFQAVPLERAPARRNVMTLSAAVGGLALLVSTQGPSGEVLDLPSAVKTALQHNPEVAQARAARDAERAGAAGARAWPEPSLSYQAWQQPLATPFDPTATNMHMLGIRQTLPFPGQLGRAGRAAEAGAAARGADFLAARLRLEAQVAHALNGYWLIQHELEAHARHLELGQQTVAAVRARYVSGQARQADLLRAETELHRQHASIAGLRENLRGTMALLNALLGRPPDSALPAASEPEAELPSGALERPEVAAARLRTVEAQESAALADKARRLPEVMVGFDYMLMPGMPDAYSVMLQVPMPWLSGRRTADAERARRQVEELHFAKASAENAARYEVAEAQAGVAAARAQLVVTEEKLVPGAERALEATRASYVAGQADLLALLDAESALLDARLSQVRQRAAQGDAIADLRRALGLSLISEKQP</sequence>
<accession>A0A540X2K6</accession>
<dbReference type="OrthoDB" id="9769048at2"/>
<dbReference type="Pfam" id="PF02321">
    <property type="entry name" value="OEP"/>
    <property type="match status" value="2"/>
</dbReference>
<reference evidence="2 3" key="1">
    <citation type="submission" date="2019-06" db="EMBL/GenBank/DDBJ databases">
        <authorList>
            <person name="Livingstone P."/>
            <person name="Whitworth D."/>
        </authorList>
    </citation>
    <scope>NUCLEOTIDE SEQUENCE [LARGE SCALE GENOMIC DNA]</scope>
    <source>
        <strain evidence="2 3">AM401</strain>
    </source>
</reference>
<dbReference type="EMBL" id="VIFM01000042">
    <property type="protein sequence ID" value="TQF15491.1"/>
    <property type="molecule type" value="Genomic_DNA"/>
</dbReference>
<proteinExistence type="inferred from homology"/>
<gene>
    <name evidence="2" type="ORF">FJV41_13280</name>
</gene>
<keyword evidence="3" id="KW-1185">Reference proteome</keyword>
<evidence type="ECO:0000313" key="2">
    <source>
        <dbReference type="EMBL" id="TQF15491.1"/>
    </source>
</evidence>
<evidence type="ECO:0000256" key="1">
    <source>
        <dbReference type="ARBA" id="ARBA00007613"/>
    </source>
</evidence>
<dbReference type="Gene3D" id="1.20.1600.10">
    <property type="entry name" value="Outer membrane efflux proteins (OEP)"/>
    <property type="match status" value="1"/>
</dbReference>
<dbReference type="PANTHER" id="PTHR30203:SF24">
    <property type="entry name" value="BLR4935 PROTEIN"/>
    <property type="match status" value="1"/>
</dbReference>
<name>A0A540X2K6_9BACT</name>
<organism evidence="2 3">
    <name type="scientific">Myxococcus llanfairpwllgwyngyllgogerychwyrndrobwllllantysiliogogogochensis</name>
    <dbReference type="NCBI Taxonomy" id="2590453"/>
    <lineage>
        <taxon>Bacteria</taxon>
        <taxon>Pseudomonadati</taxon>
        <taxon>Myxococcota</taxon>
        <taxon>Myxococcia</taxon>
        <taxon>Myxococcales</taxon>
        <taxon>Cystobacterineae</taxon>
        <taxon>Myxococcaceae</taxon>
        <taxon>Myxococcus</taxon>
    </lineage>
</organism>
<dbReference type="PANTHER" id="PTHR30203">
    <property type="entry name" value="OUTER MEMBRANE CATION EFFLUX PROTEIN"/>
    <property type="match status" value="1"/>
</dbReference>